<sequence length="44" mass="5012">VNAETSGRWKRQDDHEVIATWVIESREIADGVEPVVRITVYANT</sequence>
<name>A0A382HNE7_9ZZZZ</name>
<proteinExistence type="predicted"/>
<evidence type="ECO:0000313" key="1">
    <source>
        <dbReference type="EMBL" id="SVB88615.1"/>
    </source>
</evidence>
<accession>A0A382HNE7</accession>
<gene>
    <name evidence="1" type="ORF">METZ01_LOCUS241469</name>
</gene>
<reference evidence="1" key="1">
    <citation type="submission" date="2018-05" db="EMBL/GenBank/DDBJ databases">
        <authorList>
            <person name="Lanie J.A."/>
            <person name="Ng W.-L."/>
            <person name="Kazmierczak K.M."/>
            <person name="Andrzejewski T.M."/>
            <person name="Davidsen T.M."/>
            <person name="Wayne K.J."/>
            <person name="Tettelin H."/>
            <person name="Glass J.I."/>
            <person name="Rusch D."/>
            <person name="Podicherti R."/>
            <person name="Tsui H.-C.T."/>
            <person name="Winkler M.E."/>
        </authorList>
    </citation>
    <scope>NUCLEOTIDE SEQUENCE</scope>
</reference>
<dbReference type="EMBL" id="UINC01062216">
    <property type="protein sequence ID" value="SVB88615.1"/>
    <property type="molecule type" value="Genomic_DNA"/>
</dbReference>
<organism evidence="1">
    <name type="scientific">marine metagenome</name>
    <dbReference type="NCBI Taxonomy" id="408172"/>
    <lineage>
        <taxon>unclassified sequences</taxon>
        <taxon>metagenomes</taxon>
        <taxon>ecological metagenomes</taxon>
    </lineage>
</organism>
<feature type="non-terminal residue" evidence="1">
    <location>
        <position position="1"/>
    </location>
</feature>
<dbReference type="AlphaFoldDB" id="A0A382HNE7"/>
<protein>
    <submittedName>
        <fullName evidence="1">Uncharacterized protein</fullName>
    </submittedName>
</protein>